<evidence type="ECO:0000313" key="2">
    <source>
        <dbReference type="Proteomes" id="UP000230859"/>
    </source>
</evidence>
<dbReference type="EMBL" id="PCVY01000022">
    <property type="protein sequence ID" value="PIQ87011.1"/>
    <property type="molecule type" value="Genomic_DNA"/>
</dbReference>
<dbReference type="SUPFAM" id="SSF56784">
    <property type="entry name" value="HAD-like"/>
    <property type="match status" value="1"/>
</dbReference>
<dbReference type="GO" id="GO:0005829">
    <property type="term" value="C:cytosol"/>
    <property type="evidence" value="ECO:0007669"/>
    <property type="project" value="TreeGrafter"/>
</dbReference>
<sequence length="238" mass="26431">MFDMKMIIFDIDGTLLLAGGVGVDAFNQAFNELFHVPEVWDHYDPHGKTDQEIIQDLSRRALGRQTTPEEMRRLSERYTELFASGIDRAERFRLMPGAFQLLQTLHGRQDLLGLATGNFELTAQQKLRRAGLSHFFRFGGFGSDAYERLALTRLALERGLACAPQGVRAGEVVLIGDARQDIECGKALGLRTAAVATGSLGVDELKVLNPDLVLETLEDLSTILEFIDNPSLKQPSNR</sequence>
<name>A0A2H0LRM3_9BACT</name>
<dbReference type="Proteomes" id="UP000230859">
    <property type="component" value="Unassembled WGS sequence"/>
</dbReference>
<dbReference type="InterPro" id="IPR041492">
    <property type="entry name" value="HAD_2"/>
</dbReference>
<dbReference type="PANTHER" id="PTHR43434:SF13">
    <property type="entry name" value="PHOSPHOGLYCOLATE PHOSPHATASE"/>
    <property type="match status" value="1"/>
</dbReference>
<gene>
    <name evidence="1" type="ORF">COV74_02380</name>
</gene>
<proteinExistence type="predicted"/>
<evidence type="ECO:0000313" key="1">
    <source>
        <dbReference type="EMBL" id="PIQ87011.1"/>
    </source>
</evidence>
<dbReference type="Gene3D" id="1.10.150.240">
    <property type="entry name" value="Putative phosphatase, domain 2"/>
    <property type="match status" value="1"/>
</dbReference>
<dbReference type="InterPro" id="IPR036412">
    <property type="entry name" value="HAD-like_sf"/>
</dbReference>
<dbReference type="Gene3D" id="3.40.50.1000">
    <property type="entry name" value="HAD superfamily/HAD-like"/>
    <property type="match status" value="1"/>
</dbReference>
<dbReference type="InterPro" id="IPR023198">
    <property type="entry name" value="PGP-like_dom2"/>
</dbReference>
<dbReference type="Pfam" id="PF13419">
    <property type="entry name" value="HAD_2"/>
    <property type="match status" value="1"/>
</dbReference>
<dbReference type="PANTHER" id="PTHR43434">
    <property type="entry name" value="PHOSPHOGLYCOLATE PHOSPHATASE"/>
    <property type="match status" value="1"/>
</dbReference>
<evidence type="ECO:0008006" key="3">
    <source>
        <dbReference type="Google" id="ProtNLM"/>
    </source>
</evidence>
<comment type="caution">
    <text evidence="1">The sequence shown here is derived from an EMBL/GenBank/DDBJ whole genome shotgun (WGS) entry which is preliminary data.</text>
</comment>
<dbReference type="InterPro" id="IPR050155">
    <property type="entry name" value="HAD-like_hydrolase_sf"/>
</dbReference>
<accession>A0A2H0LRM3</accession>
<dbReference type="InterPro" id="IPR023214">
    <property type="entry name" value="HAD_sf"/>
</dbReference>
<dbReference type="GO" id="GO:0006281">
    <property type="term" value="P:DNA repair"/>
    <property type="evidence" value="ECO:0007669"/>
    <property type="project" value="TreeGrafter"/>
</dbReference>
<protein>
    <recommendedName>
        <fullName evidence="3">Haloacid dehalogenase</fullName>
    </recommendedName>
</protein>
<reference evidence="1 2" key="1">
    <citation type="submission" date="2017-09" db="EMBL/GenBank/DDBJ databases">
        <title>Depth-based differentiation of microbial function through sediment-hosted aquifers and enrichment of novel symbionts in the deep terrestrial subsurface.</title>
        <authorList>
            <person name="Probst A.J."/>
            <person name="Ladd B."/>
            <person name="Jarett J.K."/>
            <person name="Geller-Mcgrath D.E."/>
            <person name="Sieber C.M."/>
            <person name="Emerson J.B."/>
            <person name="Anantharaman K."/>
            <person name="Thomas B.C."/>
            <person name="Malmstrom R."/>
            <person name="Stieglmeier M."/>
            <person name="Klingl A."/>
            <person name="Woyke T."/>
            <person name="Ryan C.M."/>
            <person name="Banfield J.F."/>
        </authorList>
    </citation>
    <scope>NUCLEOTIDE SEQUENCE [LARGE SCALE GENOMIC DNA]</scope>
    <source>
        <strain evidence="1">CG11_big_fil_rev_8_21_14_0_20_45_26</strain>
    </source>
</reference>
<dbReference type="GO" id="GO:0008967">
    <property type="term" value="F:phosphoglycolate phosphatase activity"/>
    <property type="evidence" value="ECO:0007669"/>
    <property type="project" value="TreeGrafter"/>
</dbReference>
<organism evidence="1 2">
    <name type="scientific">Candidatus Abzuiibacterium crystallinum</name>
    <dbReference type="NCBI Taxonomy" id="1974748"/>
    <lineage>
        <taxon>Bacteria</taxon>
        <taxon>Pseudomonadati</taxon>
        <taxon>Candidatus Omnitrophota</taxon>
        <taxon>Candidatus Abzuiibacterium</taxon>
    </lineage>
</organism>
<dbReference type="AlphaFoldDB" id="A0A2H0LRM3"/>